<protein>
    <submittedName>
        <fullName evidence="4">PQQ-binding-like beta-propeller repeat protein</fullName>
    </submittedName>
</protein>
<keyword evidence="2" id="KW-1133">Transmembrane helix</keyword>
<dbReference type="Pfam" id="PF13360">
    <property type="entry name" value="PQQ_2"/>
    <property type="match status" value="1"/>
</dbReference>
<proteinExistence type="predicted"/>
<evidence type="ECO:0000256" key="1">
    <source>
        <dbReference type="SAM" id="MobiDB-lite"/>
    </source>
</evidence>
<evidence type="ECO:0000259" key="3">
    <source>
        <dbReference type="Pfam" id="PF13360"/>
    </source>
</evidence>
<evidence type="ECO:0000256" key="2">
    <source>
        <dbReference type="SAM" id="Phobius"/>
    </source>
</evidence>
<dbReference type="InterPro" id="IPR002372">
    <property type="entry name" value="PQQ_rpt_dom"/>
</dbReference>
<feature type="region of interest" description="Disordered" evidence="1">
    <location>
        <begin position="1"/>
        <end position="36"/>
    </location>
</feature>
<organism evidence="4 5">
    <name type="scientific">Isoptericola haloaureus</name>
    <dbReference type="NCBI Taxonomy" id="1542902"/>
    <lineage>
        <taxon>Bacteria</taxon>
        <taxon>Bacillati</taxon>
        <taxon>Actinomycetota</taxon>
        <taxon>Actinomycetes</taxon>
        <taxon>Micrococcales</taxon>
        <taxon>Promicromonosporaceae</taxon>
        <taxon>Isoptericola</taxon>
    </lineage>
</organism>
<reference evidence="4" key="1">
    <citation type="journal article" date="2024" name="Antonie Van Leeuwenhoek">
        <title>Isoptericola haloaureus sp. nov., a dimorphic actinobacterium isolated from mangrove sediments of southeast India, implicating biosaline agricultural significance through nitrogen fixation and salt tolerance genes.</title>
        <authorList>
            <person name="Prathaban M."/>
            <person name="Prathiviraj R."/>
            <person name="Ravichandran M."/>
            <person name="Natarajan S.D."/>
            <person name="Sobanaa M."/>
            <person name="Hari Krishna Kumar S."/>
            <person name="Chandrasekar V."/>
            <person name="Selvin J."/>
        </authorList>
    </citation>
    <scope>NUCLEOTIDE SEQUENCE</scope>
    <source>
        <strain evidence="4">MP1014</strain>
    </source>
</reference>
<keyword evidence="5" id="KW-1185">Reference proteome</keyword>
<keyword evidence="2" id="KW-0472">Membrane</keyword>
<dbReference type="PANTHER" id="PTHR34512">
    <property type="entry name" value="CELL SURFACE PROTEIN"/>
    <property type="match status" value="1"/>
</dbReference>
<dbReference type="RefSeq" id="WP_332902100.1">
    <property type="nucleotide sequence ID" value="NZ_JBAGLP010000117.1"/>
</dbReference>
<keyword evidence="2" id="KW-0812">Transmembrane</keyword>
<dbReference type="InterPro" id="IPR011047">
    <property type="entry name" value="Quinoprotein_ADH-like_sf"/>
</dbReference>
<dbReference type="SUPFAM" id="SSF50998">
    <property type="entry name" value="Quinoprotein alcohol dehydrogenase-like"/>
    <property type="match status" value="1"/>
</dbReference>
<reference evidence="4" key="2">
    <citation type="submission" date="2024-02" db="EMBL/GenBank/DDBJ databases">
        <authorList>
            <person name="Prathaban M."/>
            <person name="Mythili R."/>
            <person name="Sharmila Devi N."/>
            <person name="Sobanaa M."/>
            <person name="Prathiviraj R."/>
            <person name="Selvin J."/>
        </authorList>
    </citation>
    <scope>NUCLEOTIDE SEQUENCE</scope>
    <source>
        <strain evidence="4">MP1014</strain>
    </source>
</reference>
<dbReference type="Proteomes" id="UP001310387">
    <property type="component" value="Unassembled WGS sequence"/>
</dbReference>
<comment type="caution">
    <text evidence="4">The sequence shown here is derived from an EMBL/GenBank/DDBJ whole genome shotgun (WGS) entry which is preliminary data.</text>
</comment>
<dbReference type="PANTHER" id="PTHR34512:SF30">
    <property type="entry name" value="OUTER MEMBRANE PROTEIN ASSEMBLY FACTOR BAMB"/>
    <property type="match status" value="1"/>
</dbReference>
<feature type="domain" description="Pyrrolo-quinoline quinone repeat" evidence="3">
    <location>
        <begin position="423"/>
        <end position="510"/>
    </location>
</feature>
<name>A0ABU7Z7U6_9MICO</name>
<gene>
    <name evidence="4" type="ORF">V5O49_10025</name>
</gene>
<dbReference type="InterPro" id="IPR018391">
    <property type="entry name" value="PQQ_b-propeller_rpt"/>
</dbReference>
<feature type="compositionally biased region" description="Low complexity" evidence="1">
    <location>
        <begin position="22"/>
        <end position="32"/>
    </location>
</feature>
<evidence type="ECO:0000313" key="4">
    <source>
        <dbReference type="EMBL" id="MEG3615458.1"/>
    </source>
</evidence>
<accession>A0ABU7Z7U6</accession>
<dbReference type="InterPro" id="IPR015943">
    <property type="entry name" value="WD40/YVTN_repeat-like_dom_sf"/>
</dbReference>
<dbReference type="Gene3D" id="2.130.10.10">
    <property type="entry name" value="YVTN repeat-like/Quinoprotein amine dehydrogenase"/>
    <property type="match status" value="1"/>
</dbReference>
<dbReference type="EMBL" id="JBAGLP010000117">
    <property type="protein sequence ID" value="MEG3615458.1"/>
    <property type="molecule type" value="Genomic_DNA"/>
</dbReference>
<evidence type="ECO:0000313" key="5">
    <source>
        <dbReference type="Proteomes" id="UP001310387"/>
    </source>
</evidence>
<sequence length="534" mass="55295">MARRRDPVQFDLVPDEDGPGDAGTSAAAGSAGEPVEPGWFGRRVAGPVRERWRAVPRRLRAGIVAVTAVAVVGTAAGVAALDARSDAAHAEHMAEMPGGVADLSAPLEETWRVETDEGVVAVLPGGVVVTRDGTDVLGVDVATGDEVWRHELGALVECGPDNLRGLLSTGLEALVCVHGTPERTATVLDASGTVLGDRELGVANHGQRGAWVDGAPQVLPAGDGTVAVLEGGARELTLDGEDLEAGLAQARADGRWQDPTVRVEDVLTGEVRAEETLVVRAEDLASCGTGTSRDRVFVNPSLWAWGFAVRLDVCGRSVTVTPDGERHEAMRVPSVDGGFLEYTADESTRVLDASGAEEAVVPGSVLPPPALDAPGGPRLVFVGSDRLSAVDDAGERLWTIDVAGFPRYLARAGGTAVLAMVPEGSVQAVDLGTGEIRWTRDDVVTTEQGGVGAAATDGEIVLVTVSGGPQTDLVALDLADGRTRWNQAYDARYGQVTVIDGRVVLADAMGGGYIRTVDGVQVETSDAALVGLAN</sequence>
<dbReference type="SMART" id="SM00564">
    <property type="entry name" value="PQQ"/>
    <property type="match status" value="4"/>
</dbReference>
<feature type="transmembrane region" description="Helical" evidence="2">
    <location>
        <begin position="59"/>
        <end position="81"/>
    </location>
</feature>